<dbReference type="InterPro" id="IPR000073">
    <property type="entry name" value="AB_hydrolase_1"/>
</dbReference>
<evidence type="ECO:0000313" key="4">
    <source>
        <dbReference type="Proteomes" id="UP000656881"/>
    </source>
</evidence>
<dbReference type="EMBL" id="BMNG01000015">
    <property type="protein sequence ID" value="GGO54460.1"/>
    <property type="molecule type" value="Genomic_DNA"/>
</dbReference>
<dbReference type="GO" id="GO:0016787">
    <property type="term" value="F:hydrolase activity"/>
    <property type="evidence" value="ECO:0007669"/>
    <property type="project" value="UniProtKB-KW"/>
</dbReference>
<dbReference type="Proteomes" id="UP000656881">
    <property type="component" value="Unassembled WGS sequence"/>
</dbReference>
<organism evidence="3 4">
    <name type="scientific">Streptomyces lasiicapitis</name>
    <dbReference type="NCBI Taxonomy" id="1923961"/>
    <lineage>
        <taxon>Bacteria</taxon>
        <taxon>Bacillati</taxon>
        <taxon>Actinomycetota</taxon>
        <taxon>Actinomycetes</taxon>
        <taxon>Kitasatosporales</taxon>
        <taxon>Streptomycetaceae</taxon>
        <taxon>Streptomyces</taxon>
    </lineage>
</organism>
<evidence type="ECO:0000259" key="2">
    <source>
        <dbReference type="Pfam" id="PF00561"/>
    </source>
</evidence>
<comment type="caution">
    <text evidence="3">The sequence shown here is derived from an EMBL/GenBank/DDBJ whole genome shotgun (WGS) entry which is preliminary data.</text>
</comment>
<name>A0ABQ2MMI4_9ACTN</name>
<sequence length="364" mass="39659">MLTTTGTAQDTRAGATATTGSLWTRRAAMTTAVLALTTACGTAEGRTPGGTPRRPSVDAKSTAFDAATRHDTAFNRRFRHRTADVDGVRMHYVTGGTGKPLVLLHGWPQSWYAWRGIMPALAERHTVYALDLPGLGDSEGAPPSYDKATLARFVHGLLAGRLGLRDINLVGHDLGAGVGFQYAAQYPGEVRAYAHLDYPLPGPALSAAKYRTLSWHLGFHGQDDFPEAIVADDVREYLALFYAYVAYGGKSFGGPGAKSPFTDRQEDEFARTYRRPQVLTGGFELYRTLERDERDNTAAAPIATPTMLMTAEGQLPFARSTVEPRMSRITRAVEVPKAGHWLTEENPKFVTAELLAFLAGRRAK</sequence>
<evidence type="ECO:0000256" key="1">
    <source>
        <dbReference type="ARBA" id="ARBA00022801"/>
    </source>
</evidence>
<evidence type="ECO:0000313" key="3">
    <source>
        <dbReference type="EMBL" id="GGO54460.1"/>
    </source>
</evidence>
<dbReference type="SUPFAM" id="SSF53474">
    <property type="entry name" value="alpha/beta-Hydrolases"/>
    <property type="match status" value="1"/>
</dbReference>
<feature type="domain" description="AB hydrolase-1" evidence="2">
    <location>
        <begin position="99"/>
        <end position="346"/>
    </location>
</feature>
<dbReference type="InterPro" id="IPR029058">
    <property type="entry name" value="AB_hydrolase_fold"/>
</dbReference>
<accession>A0ABQ2MMI4</accession>
<dbReference type="Pfam" id="PF00561">
    <property type="entry name" value="Abhydrolase_1"/>
    <property type="match status" value="1"/>
</dbReference>
<keyword evidence="4" id="KW-1185">Reference proteome</keyword>
<dbReference type="Gene3D" id="3.40.50.1820">
    <property type="entry name" value="alpha/beta hydrolase"/>
    <property type="match status" value="1"/>
</dbReference>
<dbReference type="PRINTS" id="PR00412">
    <property type="entry name" value="EPOXHYDRLASE"/>
</dbReference>
<protein>
    <submittedName>
        <fullName evidence="3">Epoxide hydrolase</fullName>
    </submittedName>
</protein>
<gene>
    <name evidence="3" type="ORF">GCM10012286_64310</name>
</gene>
<proteinExistence type="predicted"/>
<reference evidence="4" key="1">
    <citation type="journal article" date="2019" name="Int. J. Syst. Evol. Microbiol.">
        <title>The Global Catalogue of Microorganisms (GCM) 10K type strain sequencing project: providing services to taxonomists for standard genome sequencing and annotation.</title>
        <authorList>
            <consortium name="The Broad Institute Genomics Platform"/>
            <consortium name="The Broad Institute Genome Sequencing Center for Infectious Disease"/>
            <person name="Wu L."/>
            <person name="Ma J."/>
        </authorList>
    </citation>
    <scope>NUCLEOTIDE SEQUENCE [LARGE SCALE GENOMIC DNA]</scope>
    <source>
        <strain evidence="4">CGMCC 4.7349</strain>
    </source>
</reference>
<dbReference type="RefSeq" id="WP_229697346.1">
    <property type="nucleotide sequence ID" value="NZ_BMNG01000015.1"/>
</dbReference>
<dbReference type="PANTHER" id="PTHR43329">
    <property type="entry name" value="EPOXIDE HYDROLASE"/>
    <property type="match status" value="1"/>
</dbReference>
<dbReference type="InterPro" id="IPR000639">
    <property type="entry name" value="Epox_hydrolase-like"/>
</dbReference>
<keyword evidence="1 3" id="KW-0378">Hydrolase</keyword>